<evidence type="ECO:0000313" key="7">
    <source>
        <dbReference type="Proteomes" id="UP000199309"/>
    </source>
</evidence>
<dbReference type="PROSITE" id="PS01117">
    <property type="entry name" value="HTH_MARR_1"/>
    <property type="match status" value="1"/>
</dbReference>
<keyword evidence="7" id="KW-1185">Reference proteome</keyword>
<evidence type="ECO:0000256" key="3">
    <source>
        <dbReference type="ARBA" id="ARBA00023163"/>
    </source>
</evidence>
<keyword evidence="2 6" id="KW-0238">DNA-binding</keyword>
<feature type="region of interest" description="Disordered" evidence="4">
    <location>
        <begin position="160"/>
        <end position="186"/>
    </location>
</feature>
<dbReference type="InterPro" id="IPR036390">
    <property type="entry name" value="WH_DNA-bd_sf"/>
</dbReference>
<evidence type="ECO:0000256" key="2">
    <source>
        <dbReference type="ARBA" id="ARBA00023125"/>
    </source>
</evidence>
<sequence>MEDKQAIQLYQALFHLSRKMHRMDHWSGHRCTTEHRALHHSQHHLLELVSNYNGTMQQDLAEKMDIRPSSMTELLGKLEQADYIVRKKDEEDQRIMRVFITEKGQQHVGQFQKAAAELTMNLFDCLTNDEQSHLLILIKKVSTNIDRKIKSSALPMCHHQIKHQGHGQHSRHSAVTDFDKNHDQGN</sequence>
<dbReference type="InterPro" id="IPR036388">
    <property type="entry name" value="WH-like_DNA-bd_sf"/>
</dbReference>
<keyword evidence="3" id="KW-0804">Transcription</keyword>
<feature type="compositionally biased region" description="Basic and acidic residues" evidence="4">
    <location>
        <begin position="177"/>
        <end position="186"/>
    </location>
</feature>
<dbReference type="Proteomes" id="UP000199309">
    <property type="component" value="Unassembled WGS sequence"/>
</dbReference>
<dbReference type="SUPFAM" id="SSF46785">
    <property type="entry name" value="Winged helix' DNA-binding domain"/>
    <property type="match status" value="1"/>
</dbReference>
<dbReference type="Gene3D" id="1.10.10.10">
    <property type="entry name" value="Winged helix-like DNA-binding domain superfamily/Winged helix DNA-binding domain"/>
    <property type="match status" value="1"/>
</dbReference>
<dbReference type="PANTHER" id="PTHR42756:SF1">
    <property type="entry name" value="TRANSCRIPTIONAL REPRESSOR OF EMRAB OPERON"/>
    <property type="match status" value="1"/>
</dbReference>
<dbReference type="InterPro" id="IPR023187">
    <property type="entry name" value="Tscrpt_reg_MarR-type_CS"/>
</dbReference>
<organism evidence="6 7">
    <name type="scientific">Megasphaera paucivorans</name>
    <dbReference type="NCBI Taxonomy" id="349095"/>
    <lineage>
        <taxon>Bacteria</taxon>
        <taxon>Bacillati</taxon>
        <taxon>Bacillota</taxon>
        <taxon>Negativicutes</taxon>
        <taxon>Veillonellales</taxon>
        <taxon>Veillonellaceae</taxon>
        <taxon>Megasphaera</taxon>
    </lineage>
</organism>
<dbReference type="GO" id="GO:0003677">
    <property type="term" value="F:DNA binding"/>
    <property type="evidence" value="ECO:0007669"/>
    <property type="project" value="UniProtKB-KW"/>
</dbReference>
<dbReference type="RefSeq" id="WP_091651085.1">
    <property type="nucleotide sequence ID" value="NZ_FNHQ01000019.1"/>
</dbReference>
<evidence type="ECO:0000256" key="4">
    <source>
        <dbReference type="SAM" id="MobiDB-lite"/>
    </source>
</evidence>
<dbReference type="Pfam" id="PF01047">
    <property type="entry name" value="MarR"/>
    <property type="match status" value="1"/>
</dbReference>
<dbReference type="PROSITE" id="PS50995">
    <property type="entry name" value="HTH_MARR_2"/>
    <property type="match status" value="1"/>
</dbReference>
<dbReference type="OrthoDB" id="9808725at2"/>
<feature type="domain" description="HTH marR-type" evidence="5">
    <location>
        <begin position="6"/>
        <end position="143"/>
    </location>
</feature>
<dbReference type="PRINTS" id="PR00598">
    <property type="entry name" value="HTHMARR"/>
</dbReference>
<reference evidence="6 7" key="1">
    <citation type="submission" date="2016-10" db="EMBL/GenBank/DDBJ databases">
        <authorList>
            <person name="de Groot N.N."/>
        </authorList>
    </citation>
    <scope>NUCLEOTIDE SEQUENCE [LARGE SCALE GENOMIC DNA]</scope>
    <source>
        <strain evidence="6 7">DSM 16981</strain>
    </source>
</reference>
<dbReference type="EMBL" id="FNHQ01000019">
    <property type="protein sequence ID" value="SDM99271.1"/>
    <property type="molecule type" value="Genomic_DNA"/>
</dbReference>
<keyword evidence="1" id="KW-0805">Transcription regulation</keyword>
<gene>
    <name evidence="6" type="ORF">SAMN05660299_01901</name>
</gene>
<proteinExistence type="predicted"/>
<dbReference type="AlphaFoldDB" id="A0A1G9XRX6"/>
<name>A0A1G9XRX6_9FIRM</name>
<dbReference type="InterPro" id="IPR000835">
    <property type="entry name" value="HTH_MarR-typ"/>
</dbReference>
<evidence type="ECO:0000259" key="5">
    <source>
        <dbReference type="PROSITE" id="PS50995"/>
    </source>
</evidence>
<protein>
    <submittedName>
        <fullName evidence="6">DNA-binding transcriptional regulator, MarR family</fullName>
    </submittedName>
</protein>
<evidence type="ECO:0000256" key="1">
    <source>
        <dbReference type="ARBA" id="ARBA00023015"/>
    </source>
</evidence>
<accession>A0A1G9XRX6</accession>
<dbReference type="SMART" id="SM00347">
    <property type="entry name" value="HTH_MARR"/>
    <property type="match status" value="1"/>
</dbReference>
<dbReference type="GO" id="GO:0003700">
    <property type="term" value="F:DNA-binding transcription factor activity"/>
    <property type="evidence" value="ECO:0007669"/>
    <property type="project" value="InterPro"/>
</dbReference>
<evidence type="ECO:0000313" key="6">
    <source>
        <dbReference type="EMBL" id="SDM99271.1"/>
    </source>
</evidence>
<feature type="compositionally biased region" description="Basic residues" evidence="4">
    <location>
        <begin position="160"/>
        <end position="172"/>
    </location>
</feature>
<dbReference type="PANTHER" id="PTHR42756">
    <property type="entry name" value="TRANSCRIPTIONAL REGULATOR, MARR"/>
    <property type="match status" value="1"/>
</dbReference>